<organism evidence="1 2">
    <name type="scientific">Aspergillus bertholletiae</name>
    <dbReference type="NCBI Taxonomy" id="1226010"/>
    <lineage>
        <taxon>Eukaryota</taxon>
        <taxon>Fungi</taxon>
        <taxon>Dikarya</taxon>
        <taxon>Ascomycota</taxon>
        <taxon>Pezizomycotina</taxon>
        <taxon>Eurotiomycetes</taxon>
        <taxon>Eurotiomycetidae</taxon>
        <taxon>Eurotiales</taxon>
        <taxon>Aspergillaceae</taxon>
        <taxon>Aspergillus</taxon>
        <taxon>Aspergillus subgen. Circumdati</taxon>
    </lineage>
</organism>
<dbReference type="Proteomes" id="UP000326198">
    <property type="component" value="Unassembled WGS sequence"/>
</dbReference>
<accession>A0A5N7AMC1</accession>
<evidence type="ECO:0000313" key="1">
    <source>
        <dbReference type="EMBL" id="KAE8371032.1"/>
    </source>
</evidence>
<dbReference type="EMBL" id="ML736509">
    <property type="protein sequence ID" value="KAE8371032.1"/>
    <property type="molecule type" value="Genomic_DNA"/>
</dbReference>
<dbReference type="AlphaFoldDB" id="A0A5N7AMC1"/>
<name>A0A5N7AMC1_9EURO</name>
<proteinExistence type="predicted"/>
<evidence type="ECO:0000313" key="2">
    <source>
        <dbReference type="Proteomes" id="UP000326198"/>
    </source>
</evidence>
<sequence>MSRTLTYRRKREARCETPRSRCQDKTSAPHILLYWYDFVNRLALRRSRFCRIDLVIGVWGLSMSIVKGNQL</sequence>
<protein>
    <submittedName>
        <fullName evidence="1">Uncharacterized protein</fullName>
    </submittedName>
</protein>
<reference evidence="1 2" key="1">
    <citation type="submission" date="2019-04" db="EMBL/GenBank/DDBJ databases">
        <title>Friends and foes A comparative genomics studyof 23 Aspergillus species from section Flavi.</title>
        <authorList>
            <consortium name="DOE Joint Genome Institute"/>
            <person name="Kjaerbolling I."/>
            <person name="Vesth T."/>
            <person name="Frisvad J.C."/>
            <person name="Nybo J.L."/>
            <person name="Theobald S."/>
            <person name="Kildgaard S."/>
            <person name="Isbrandt T."/>
            <person name="Kuo A."/>
            <person name="Sato A."/>
            <person name="Lyhne E.K."/>
            <person name="Kogle M.E."/>
            <person name="Wiebenga A."/>
            <person name="Kun R.S."/>
            <person name="Lubbers R.J."/>
            <person name="Makela M.R."/>
            <person name="Barry K."/>
            <person name="Chovatia M."/>
            <person name="Clum A."/>
            <person name="Daum C."/>
            <person name="Haridas S."/>
            <person name="He G."/>
            <person name="LaButti K."/>
            <person name="Lipzen A."/>
            <person name="Mondo S."/>
            <person name="Riley R."/>
            <person name="Salamov A."/>
            <person name="Simmons B.A."/>
            <person name="Magnuson J.K."/>
            <person name="Henrissat B."/>
            <person name="Mortensen U.H."/>
            <person name="Larsen T.O."/>
            <person name="Devries R.P."/>
            <person name="Grigoriev I.V."/>
            <person name="Machida M."/>
            <person name="Baker S.E."/>
            <person name="Andersen M.R."/>
        </authorList>
    </citation>
    <scope>NUCLEOTIDE SEQUENCE [LARGE SCALE GENOMIC DNA]</scope>
    <source>
        <strain evidence="1 2">IBT 29228</strain>
    </source>
</reference>
<keyword evidence="2" id="KW-1185">Reference proteome</keyword>
<gene>
    <name evidence="1" type="ORF">BDV26DRAFT_152451</name>
</gene>